<dbReference type="InterPro" id="IPR023286">
    <property type="entry name" value="ABATE_dom_sf"/>
</dbReference>
<evidence type="ECO:0000259" key="1">
    <source>
        <dbReference type="Pfam" id="PF11706"/>
    </source>
</evidence>
<dbReference type="EMBL" id="AP022587">
    <property type="protein sequence ID" value="BBY20760.1"/>
    <property type="molecule type" value="Genomic_DNA"/>
</dbReference>
<feature type="domain" description="Zinc finger CGNR" evidence="1">
    <location>
        <begin position="158"/>
        <end position="190"/>
    </location>
</feature>
<gene>
    <name evidence="2" type="ORF">MSTO_09650</name>
</gene>
<dbReference type="AlphaFoldDB" id="A0A7I7Q2X2"/>
<sequence length="199" mass="21284">MSTGADIGWAADAHLPKGHWLATTRFGLRPAPHGLALVEDFLNTGAEATRDLLADVTRAQAWSTHACRAWSLERGTETSPAPVLINGDDARLRELRDSISGLVSGAGAVARIGLGVTEFVLSAAGELHWQPTGNGWQWWAAAICTEVMLSQHSGTWQRLKLCGNDSCRVVFYDRSWNNSAELHAGHACATEQLSGAAIG</sequence>
<dbReference type="RefSeq" id="WP_163788754.1">
    <property type="nucleotide sequence ID" value="NZ_AP022587.1"/>
</dbReference>
<accession>A0A7I7Q2X2</accession>
<dbReference type="Gene3D" id="1.10.3300.10">
    <property type="entry name" value="Jann2411-like domain"/>
    <property type="match status" value="1"/>
</dbReference>
<dbReference type="KEGG" id="msto:MSTO_09650"/>
<reference evidence="2 3" key="1">
    <citation type="journal article" date="2019" name="Emerg. Microbes Infect.">
        <title>Comprehensive subspecies identification of 175 nontuberculous mycobacteria species based on 7547 genomic profiles.</title>
        <authorList>
            <person name="Matsumoto Y."/>
            <person name="Kinjo T."/>
            <person name="Motooka D."/>
            <person name="Nabeya D."/>
            <person name="Jung N."/>
            <person name="Uechi K."/>
            <person name="Horii T."/>
            <person name="Iida T."/>
            <person name="Fujita J."/>
            <person name="Nakamura S."/>
        </authorList>
    </citation>
    <scope>NUCLEOTIDE SEQUENCE [LARGE SCALE GENOMIC DNA]</scope>
    <source>
        <strain evidence="2 3">JCM 17783</strain>
    </source>
</reference>
<protein>
    <recommendedName>
        <fullName evidence="1">Zinc finger CGNR domain-containing protein</fullName>
    </recommendedName>
</protein>
<organism evidence="2 3">
    <name type="scientific">Mycobacterium stomatepiae</name>
    <dbReference type="NCBI Taxonomy" id="470076"/>
    <lineage>
        <taxon>Bacteria</taxon>
        <taxon>Bacillati</taxon>
        <taxon>Actinomycetota</taxon>
        <taxon>Actinomycetes</taxon>
        <taxon>Mycobacteriales</taxon>
        <taxon>Mycobacteriaceae</taxon>
        <taxon>Mycobacterium</taxon>
        <taxon>Mycobacterium simiae complex</taxon>
    </lineage>
</organism>
<dbReference type="InterPro" id="IPR021005">
    <property type="entry name" value="Znf_CGNR"/>
</dbReference>
<dbReference type="InterPro" id="IPR010852">
    <property type="entry name" value="ABATE"/>
</dbReference>
<evidence type="ECO:0000313" key="2">
    <source>
        <dbReference type="EMBL" id="BBY20760.1"/>
    </source>
</evidence>
<name>A0A7I7Q2X2_9MYCO</name>
<dbReference type="Pfam" id="PF11706">
    <property type="entry name" value="zf-CGNR"/>
    <property type="match status" value="1"/>
</dbReference>
<keyword evidence="3" id="KW-1185">Reference proteome</keyword>
<evidence type="ECO:0000313" key="3">
    <source>
        <dbReference type="Proteomes" id="UP000467130"/>
    </source>
</evidence>
<dbReference type="SUPFAM" id="SSF160904">
    <property type="entry name" value="Jann2411-like"/>
    <property type="match status" value="1"/>
</dbReference>
<dbReference type="Proteomes" id="UP000467130">
    <property type="component" value="Chromosome"/>
</dbReference>
<dbReference type="Pfam" id="PF07336">
    <property type="entry name" value="ABATE"/>
    <property type="match status" value="1"/>
</dbReference>
<proteinExistence type="predicted"/>